<comment type="cofactor">
    <cofactor evidence="10 13">
        <name>Mg(2+)</name>
        <dbReference type="ChEBI" id="CHEBI:18420"/>
    </cofactor>
    <cofactor evidence="10 13">
        <name>Mn(2+)</name>
        <dbReference type="ChEBI" id="CHEBI:29035"/>
    </cofactor>
    <text evidence="10 13">Binds 1 Mg(2+) or Mn(2+) ion per subunit.</text>
</comment>
<evidence type="ECO:0000256" key="8">
    <source>
        <dbReference type="ARBA" id="ARBA00023002"/>
    </source>
</evidence>
<keyword evidence="5 10" id="KW-0479">Metal-binding</keyword>
<evidence type="ECO:0000256" key="6">
    <source>
        <dbReference type="ARBA" id="ARBA00022842"/>
    </source>
</evidence>
<evidence type="ECO:0000256" key="14">
    <source>
        <dbReference type="PIRSR" id="PIRSR000108-4"/>
    </source>
</evidence>
<dbReference type="InterPro" id="IPR004790">
    <property type="entry name" value="Isocitrate_DH_NADP"/>
</dbReference>
<dbReference type="SUPFAM" id="SSF53659">
    <property type="entry name" value="Isocitrate/Isopropylmalate dehydrogenase-like"/>
    <property type="match status" value="1"/>
</dbReference>
<evidence type="ECO:0000256" key="1">
    <source>
        <dbReference type="ARBA" id="ARBA00001936"/>
    </source>
</evidence>
<dbReference type="InterPro" id="IPR019818">
    <property type="entry name" value="IsoCit/isopropylmalate_DH_CS"/>
</dbReference>
<dbReference type="SMART" id="SM01329">
    <property type="entry name" value="Iso_dh"/>
    <property type="match status" value="1"/>
</dbReference>
<feature type="binding site" evidence="14">
    <location>
        <position position="258"/>
    </location>
    <ligand>
        <name>NADP(+)</name>
        <dbReference type="ChEBI" id="CHEBI:58349"/>
    </ligand>
</feature>
<name>A0A062VFN2_9PROT</name>
<feature type="binding site" evidence="14">
    <location>
        <begin position="308"/>
        <end position="313"/>
    </location>
    <ligand>
        <name>NADP(+)</name>
        <dbReference type="ChEBI" id="CHEBI:58349"/>
    </ligand>
</feature>
<sequence>MAKIKVKNPVVEMDGDEMTRIIWQIIKDKLIHPYLDIDLKYYDLSIQKRDETDDQITIDAAEATKKYGVAVKCATITPDEARVEEFGLKKMWKSPNGTIRNILGGVVFREPIVISNIPRLVPGWTKPVIIGRHAFGDQYRATDFLVPGKGKLTMKFEGEDGQVIEKEVYDFPGSGIAMGMYNIDESIRDFARASFNYGLQRKLPVYLSTKNTILKAYDGRFKDIFQELWDKEFKDKFAEFKGTYEHRLIDDMVAAAMKWSGGYVWACKNYDGDVQSDTVAQGYGSLGLMTSVLLSPDGKTVEAEAAHGTVTRHYRAHQKGEATSTNSIASIYAWTQGLDHRGRMDDTPEVRKFAQTLEKTIIKTVEAGFMTKDLALLVGPDQGYLTTEGFIEKVAQNLEIEMGKA</sequence>
<dbReference type="Gene3D" id="3.40.718.10">
    <property type="entry name" value="Isopropylmalate Dehydrogenase"/>
    <property type="match status" value="1"/>
</dbReference>
<evidence type="ECO:0000256" key="13">
    <source>
        <dbReference type="PIRSR" id="PIRSR000108-3"/>
    </source>
</evidence>
<keyword evidence="6 10" id="KW-0460">Magnesium</keyword>
<keyword evidence="9 10" id="KW-0464">Manganese</keyword>
<dbReference type="PROSITE" id="PS00470">
    <property type="entry name" value="IDH_IMDH"/>
    <property type="match status" value="1"/>
</dbReference>
<comment type="similarity">
    <text evidence="2 10">Belongs to the isocitrate and isopropylmalate dehydrogenases family.</text>
</comment>
<evidence type="ECO:0000256" key="7">
    <source>
        <dbReference type="ARBA" id="ARBA00022857"/>
    </source>
</evidence>
<gene>
    <name evidence="16" type="ORF">HPO_15773</name>
</gene>
<feature type="domain" description="Isopropylmalate dehydrogenase-like" evidence="15">
    <location>
        <begin position="9"/>
        <end position="394"/>
    </location>
</feature>
<dbReference type="PATRIC" id="fig|1280954.3.peg.3187"/>
<keyword evidence="8 10" id="KW-0560">Oxidoreductase</keyword>
<dbReference type="Pfam" id="PF00180">
    <property type="entry name" value="Iso_dh"/>
    <property type="match status" value="1"/>
</dbReference>
<evidence type="ECO:0000256" key="10">
    <source>
        <dbReference type="PIRNR" id="PIRNR000108"/>
    </source>
</evidence>
<evidence type="ECO:0000256" key="5">
    <source>
        <dbReference type="ARBA" id="ARBA00022723"/>
    </source>
</evidence>
<dbReference type="Proteomes" id="UP000027100">
    <property type="component" value="Unassembled WGS sequence"/>
</dbReference>
<feature type="binding site" evidence="14">
    <location>
        <begin position="75"/>
        <end position="77"/>
    </location>
    <ligand>
        <name>NADP(+)</name>
        <dbReference type="ChEBI" id="CHEBI:58349"/>
    </ligand>
</feature>
<dbReference type="NCBIfam" id="NF006156">
    <property type="entry name" value="PRK08299.1"/>
    <property type="match status" value="1"/>
</dbReference>
<dbReference type="GO" id="GO:0004450">
    <property type="term" value="F:isocitrate dehydrogenase (NADP+) activity"/>
    <property type="evidence" value="ECO:0007669"/>
    <property type="project" value="UniProtKB-UniRule"/>
</dbReference>
<evidence type="ECO:0000256" key="9">
    <source>
        <dbReference type="ARBA" id="ARBA00023211"/>
    </source>
</evidence>
<keyword evidence="17" id="KW-1185">Reference proteome</keyword>
<evidence type="ECO:0000256" key="2">
    <source>
        <dbReference type="ARBA" id="ARBA00007769"/>
    </source>
</evidence>
<dbReference type="PANTHER" id="PTHR11822:SF21">
    <property type="entry name" value="ISOCITRATE DEHYDROGENASE [NADP], MITOCHONDRIAL"/>
    <property type="match status" value="1"/>
</dbReference>
<protein>
    <recommendedName>
        <fullName evidence="10">Isocitrate dehydrogenase [NADP]</fullName>
        <ecNumber evidence="10">1.1.1.42</ecNumber>
    </recommendedName>
</protein>
<keyword evidence="3" id="KW-0329">Glyoxylate bypass</keyword>
<evidence type="ECO:0000313" key="17">
    <source>
        <dbReference type="Proteomes" id="UP000027100"/>
    </source>
</evidence>
<keyword evidence="4 10" id="KW-0816">Tricarboxylic acid cycle</keyword>
<dbReference type="PANTHER" id="PTHR11822">
    <property type="entry name" value="NADP-SPECIFIC ISOCITRATE DEHYDROGENASE"/>
    <property type="match status" value="1"/>
</dbReference>
<comment type="cofactor">
    <cofactor evidence="1">
        <name>Mn(2+)</name>
        <dbReference type="ChEBI" id="CHEBI:29035"/>
    </cofactor>
</comment>
<feature type="binding site" evidence="14">
    <location>
        <position position="326"/>
    </location>
    <ligand>
        <name>NADP(+)</name>
        <dbReference type="ChEBI" id="CHEBI:58349"/>
    </ligand>
</feature>
<evidence type="ECO:0000256" key="12">
    <source>
        <dbReference type="PIRSR" id="PIRSR000108-2"/>
    </source>
</evidence>
<dbReference type="EC" id="1.1.1.42" evidence="10"/>
<dbReference type="FunFam" id="3.40.718.10:FF:000002">
    <property type="entry name" value="Isocitrate dehydrogenase [NADP]"/>
    <property type="match status" value="1"/>
</dbReference>
<dbReference type="InterPro" id="IPR024084">
    <property type="entry name" value="IsoPropMal-DH-like_dom"/>
</dbReference>
<feature type="site" description="Critical for catalysis" evidence="11">
    <location>
        <position position="139"/>
    </location>
</feature>
<accession>A0A062VFN2</accession>
<evidence type="ECO:0000256" key="3">
    <source>
        <dbReference type="ARBA" id="ARBA00022435"/>
    </source>
</evidence>
<dbReference type="STRING" id="1280954.HPO_15773"/>
<dbReference type="PIRSF" id="PIRSF000108">
    <property type="entry name" value="IDH_NADP"/>
    <property type="match status" value="1"/>
</dbReference>
<feature type="site" description="Critical for catalysis" evidence="11">
    <location>
        <position position="210"/>
    </location>
</feature>
<dbReference type="GO" id="GO:0006099">
    <property type="term" value="P:tricarboxylic acid cycle"/>
    <property type="evidence" value="ECO:0007669"/>
    <property type="project" value="UniProtKB-KW"/>
</dbReference>
<reference evidence="16 17" key="1">
    <citation type="journal article" date="2014" name="Antonie Van Leeuwenhoek">
        <title>Hyphomonas beringensis sp. nov. and Hyphomonas chukchiensis sp. nov., isolated from surface seawater of the Bering Sea and Chukchi Sea.</title>
        <authorList>
            <person name="Li C."/>
            <person name="Lai Q."/>
            <person name="Li G."/>
            <person name="Dong C."/>
            <person name="Wang J."/>
            <person name="Liao Y."/>
            <person name="Shao Z."/>
        </authorList>
    </citation>
    <scope>NUCLEOTIDE SEQUENCE [LARGE SCALE GENOMIC DNA]</scope>
    <source>
        <strain evidence="16 17">PS728</strain>
    </source>
</reference>
<dbReference type="GO" id="GO:0051287">
    <property type="term" value="F:NAD binding"/>
    <property type="evidence" value="ECO:0007669"/>
    <property type="project" value="InterPro"/>
</dbReference>
<feature type="binding site" evidence="12">
    <location>
        <begin position="94"/>
        <end position="100"/>
    </location>
    <ligand>
        <name>D-threo-isocitrate</name>
        <dbReference type="ChEBI" id="CHEBI:15562"/>
    </ligand>
</feature>
<proteinExistence type="inferred from homology"/>
<dbReference type="GO" id="GO:0000287">
    <property type="term" value="F:magnesium ion binding"/>
    <property type="evidence" value="ECO:0007669"/>
    <property type="project" value="InterPro"/>
</dbReference>
<feature type="binding site" evidence="13">
    <location>
        <position position="250"/>
    </location>
    <ligand>
        <name>Mn(2+)</name>
        <dbReference type="ChEBI" id="CHEBI:29035"/>
    </ligand>
</feature>
<dbReference type="AlphaFoldDB" id="A0A062VFN2"/>
<evidence type="ECO:0000256" key="4">
    <source>
        <dbReference type="ARBA" id="ARBA00022532"/>
    </source>
</evidence>
<dbReference type="GO" id="GO:0006102">
    <property type="term" value="P:isocitrate metabolic process"/>
    <property type="evidence" value="ECO:0007669"/>
    <property type="project" value="UniProtKB-UniRule"/>
</dbReference>
<evidence type="ECO:0000313" key="16">
    <source>
        <dbReference type="EMBL" id="KCZ97290.1"/>
    </source>
</evidence>
<feature type="binding site" evidence="14">
    <location>
        <position position="82"/>
    </location>
    <ligand>
        <name>NADP(+)</name>
        <dbReference type="ChEBI" id="CHEBI:58349"/>
    </ligand>
</feature>
<dbReference type="EMBL" id="ARYM01000022">
    <property type="protein sequence ID" value="KCZ97290.1"/>
    <property type="molecule type" value="Genomic_DNA"/>
</dbReference>
<dbReference type="OrthoDB" id="9765655at2"/>
<dbReference type="NCBIfam" id="TIGR00127">
    <property type="entry name" value="nadp_idh_euk"/>
    <property type="match status" value="1"/>
</dbReference>
<keyword evidence="7 10" id="KW-0521">NADP</keyword>
<dbReference type="RefSeq" id="WP_035600860.1">
    <property type="nucleotide sequence ID" value="NZ_ARYM01000022.1"/>
</dbReference>
<comment type="caution">
    <text evidence="16">The sequence shown here is derived from an EMBL/GenBank/DDBJ whole genome shotgun (WGS) entry which is preliminary data.</text>
</comment>
<evidence type="ECO:0000256" key="11">
    <source>
        <dbReference type="PIRSR" id="PIRSR000108-1"/>
    </source>
</evidence>
<dbReference type="eggNOG" id="COG0538">
    <property type="taxonomic scope" value="Bacteria"/>
</dbReference>
<feature type="binding site" evidence="13">
    <location>
        <position position="273"/>
    </location>
    <ligand>
        <name>Mn(2+)</name>
        <dbReference type="ChEBI" id="CHEBI:29035"/>
    </ligand>
</feature>
<dbReference type="GO" id="GO:0006097">
    <property type="term" value="P:glyoxylate cycle"/>
    <property type="evidence" value="ECO:0007669"/>
    <property type="project" value="UniProtKB-KW"/>
</dbReference>
<feature type="binding site" evidence="12">
    <location>
        <position position="77"/>
    </location>
    <ligand>
        <name>D-threo-isocitrate</name>
        <dbReference type="ChEBI" id="CHEBI:15562"/>
    </ligand>
</feature>
<feature type="binding site" evidence="12">
    <location>
        <position position="132"/>
    </location>
    <ligand>
        <name>D-threo-isocitrate</name>
        <dbReference type="ChEBI" id="CHEBI:15562"/>
    </ligand>
</feature>
<feature type="binding site" evidence="12">
    <location>
        <position position="109"/>
    </location>
    <ligand>
        <name>D-threo-isocitrate</name>
        <dbReference type="ChEBI" id="CHEBI:15562"/>
    </ligand>
</feature>
<comment type="catalytic activity">
    <reaction evidence="10">
        <text>D-threo-isocitrate + NADP(+) = 2-oxoglutarate + CO2 + NADPH</text>
        <dbReference type="Rhea" id="RHEA:19629"/>
        <dbReference type="ChEBI" id="CHEBI:15562"/>
        <dbReference type="ChEBI" id="CHEBI:16526"/>
        <dbReference type="ChEBI" id="CHEBI:16810"/>
        <dbReference type="ChEBI" id="CHEBI:57783"/>
        <dbReference type="ChEBI" id="CHEBI:58349"/>
        <dbReference type="EC" id="1.1.1.42"/>
    </reaction>
</comment>
<organism evidence="16 17">
    <name type="scientific">Hyphomonas polymorpha PS728</name>
    <dbReference type="NCBI Taxonomy" id="1280954"/>
    <lineage>
        <taxon>Bacteria</taxon>
        <taxon>Pseudomonadati</taxon>
        <taxon>Pseudomonadota</taxon>
        <taxon>Alphaproteobacteria</taxon>
        <taxon>Hyphomonadales</taxon>
        <taxon>Hyphomonadaceae</taxon>
        <taxon>Hyphomonas</taxon>
    </lineage>
</organism>
<evidence type="ECO:0000259" key="15">
    <source>
        <dbReference type="SMART" id="SM01329"/>
    </source>
</evidence>